<evidence type="ECO:0000256" key="10">
    <source>
        <dbReference type="ARBA" id="ARBA00049244"/>
    </source>
</evidence>
<dbReference type="Gene3D" id="2.40.50.140">
    <property type="entry name" value="Nucleic acid-binding proteins"/>
    <property type="match status" value="1"/>
</dbReference>
<keyword evidence="2 11" id="KW-0963">Cytoplasm</keyword>
<keyword evidence="6 11" id="KW-0540">Nuclease</keyword>
<dbReference type="GO" id="GO:0003677">
    <property type="term" value="F:DNA binding"/>
    <property type="evidence" value="ECO:0007669"/>
    <property type="project" value="UniProtKB-UniRule"/>
</dbReference>
<dbReference type="FunFam" id="3.30.420.10:FF:000045">
    <property type="entry name" value="3'-5' exonuclease DinG"/>
    <property type="match status" value="1"/>
</dbReference>
<dbReference type="Pfam" id="PF07733">
    <property type="entry name" value="DNA_pol3_alpha"/>
    <property type="match status" value="2"/>
</dbReference>
<dbReference type="Pfam" id="PF17657">
    <property type="entry name" value="DNA_pol3_finger"/>
    <property type="match status" value="1"/>
</dbReference>
<dbReference type="PANTHER" id="PTHR32294:SF5">
    <property type="entry name" value="DNA POLYMERASE III POLC-TYPE"/>
    <property type="match status" value="1"/>
</dbReference>
<dbReference type="Gene3D" id="1.10.150.870">
    <property type="match status" value="1"/>
</dbReference>
<dbReference type="InterPro" id="IPR013520">
    <property type="entry name" value="Ribonucl_H"/>
</dbReference>
<dbReference type="InterPro" id="IPR006054">
    <property type="entry name" value="DnaQ"/>
</dbReference>
<dbReference type="SMART" id="SM00479">
    <property type="entry name" value="EXOIII"/>
    <property type="match status" value="1"/>
</dbReference>
<dbReference type="Pfam" id="PF00929">
    <property type="entry name" value="RNase_T"/>
    <property type="match status" value="1"/>
</dbReference>
<dbReference type="GO" id="GO:0003887">
    <property type="term" value="F:DNA-directed DNA polymerase activity"/>
    <property type="evidence" value="ECO:0007669"/>
    <property type="project" value="UniProtKB-UniRule"/>
</dbReference>
<protein>
    <recommendedName>
        <fullName evidence="11">DNA polymerase III PolC-type</fullName>
        <shortName evidence="11">PolIII</shortName>
        <ecNumber evidence="11">2.7.7.7</ecNumber>
    </recommendedName>
</protein>
<sequence>MTRAVSSYSADAPRPWVARILQLRPELTSYMGQIDVVRIAVSPASLSGRLYVSLSHPLPPDMWVNLEDTLTSLAASCGGWRVEVWAEVADRMGAEEAVEAYYPICARDTGCAEGLFGQIRGFYAGEGLLRLVAPHEMVSAAARHRGLGQAVEAWYRRVLGLSIKVQWDVEAGESFQELREQCLEEERAMVAELVSAPEKEGPSAVSGKEEDPVLLGKFVADDPVPLRSITEEVRSVVAEGTVFFIETRELSSGRILYHFYLTDRTDSISVKAFAKPDQRQAGLDGLSKGDWVRVRGLVSYDTFAKELVLMAQDVVRIPPRVRKDESGAKRVELHVHTPMSALDGVSSPGDLVRRAAEWGHSALAVTDHGVAQAFPDFFREAQKAGIKPILGVEAYLVDDGSAVVMGADHRPLEEAEFVVFDTETTGLNAREHTLIEIAAVKVRGGKLVDHYASLIDPGVPISPKIQELTGITNDMVKDQPGLSEVLEGFRKFAAGAVLVAHNAEFDMGFLQSAARKLGQPPWDHPVLDTLALARVLYPRERNHRLKTLTQKFNVELVNHHRAAADAEATAKVFLHLLREAEARGAHHLDECNALGEGIDVSHARPYHATILVKNPTGLKNLYRLVSLAHTRYLHRQPRIPRTEWLNYREGLMMGTGCLRGELFQALLRGRSDEELLDIIRRYDFVEIQPLDQYRPLLRNEEIRDLEAVAEYHRRILELADRAGRPVVATGDVHYLDPEDRIYRDILQAGSNMEVDDPDAGYHFRTTEEMLEAFSHLGQRAVEVVVENANRIAEEIEVVKPIPDELYTPVIDGAEEQIRSLAYEKARRLYGDPLPELVEARLEKELNSIINHGYAVIYLIAHKLVTKSLEDGYLVGSRGSVGSSLVATMTDITEVNPLPPHYLCPACHYSEFVTAGSVGSGFDLPDRACPRCGEKLRKDGHDIPFETFMGFKGDKVPDIDLNFSGEYQSRAHKYTEHLFGSDHVFRAGTISTVAEKTAYGYVRKFAEERGLQFRNAELTRLVQGCTGIKRTTGQHPGGLMVVPSNKEIFDFCPIQFPADDKTAGTRTTHFDYHSIHDNLLKLDLLGHDDPTVIRMLQDLTGVAPKEIPVDDPDTMSIFSGTEVLGVTPEQIRSTVGTYGIPEFGTKFVRQMLEDTKPKTFAELVRISGLSHGTDVWLNNAQDLIRSGTARLSEVISTRDDIMVYLIQKGLEPVQAFRIMESVRKGKGLTPEDEATMKEHGVPDWYIASCKKIKYMFPKAHATAYVLMAVRIAYFKVHDPLAFYATYFTVRADDFDLQLVLQGPDVVLRRIEAVEAKGSQATAKEKSLLTVLEVALEMMRRGFRFGPLDLYRSDATRFLPDGEGTLIPPFSAVAGIGESAARNVAAAREEGEFLSVQDLQERARLSRPVVELLEQMGCLKDLPQTNQLSLF</sequence>
<name>A0A6F9EAN8_9BACL</name>
<dbReference type="PANTHER" id="PTHR32294">
    <property type="entry name" value="DNA POLYMERASE III SUBUNIT ALPHA"/>
    <property type="match status" value="1"/>
</dbReference>
<keyword evidence="5 11" id="KW-0235">DNA replication</keyword>
<dbReference type="Gene3D" id="1.10.150.700">
    <property type="entry name" value="PolC, middle finger domain"/>
    <property type="match status" value="1"/>
</dbReference>
<dbReference type="InterPro" id="IPR029460">
    <property type="entry name" value="DNAPol_HHH"/>
</dbReference>
<feature type="domain" description="Exonuclease" evidence="12">
    <location>
        <begin position="416"/>
        <end position="582"/>
    </location>
</feature>
<dbReference type="InterPro" id="IPR004013">
    <property type="entry name" value="PHP_dom"/>
</dbReference>
<dbReference type="CDD" id="cd04484">
    <property type="entry name" value="polC_OBF"/>
    <property type="match status" value="1"/>
</dbReference>
<dbReference type="InterPro" id="IPR012340">
    <property type="entry name" value="NA-bd_OB-fold"/>
</dbReference>
<dbReference type="HAMAP" id="MF_00356">
    <property type="entry name" value="DNApol_PolC"/>
    <property type="match status" value="1"/>
</dbReference>
<evidence type="ECO:0000256" key="2">
    <source>
        <dbReference type="ARBA" id="ARBA00022490"/>
    </source>
</evidence>
<gene>
    <name evidence="11 14" type="primary">polC</name>
    <name evidence="14" type="ORF">COOX1_1871</name>
</gene>
<comment type="subcellular location">
    <subcellularLocation>
        <location evidence="11">Cytoplasm</location>
    </subcellularLocation>
</comment>
<dbReference type="Proteomes" id="UP000502196">
    <property type="component" value="Chromosome"/>
</dbReference>
<keyword evidence="9 11" id="KW-0239">DNA-directed DNA polymerase</keyword>
<dbReference type="InterPro" id="IPR003141">
    <property type="entry name" value="Pol/His_phosphatase_N"/>
</dbReference>
<dbReference type="EMBL" id="LR792683">
    <property type="protein sequence ID" value="CAB3393362.1"/>
    <property type="molecule type" value="Genomic_DNA"/>
</dbReference>
<organism evidence="14 15">
    <name type="scientific">Kyrpidia spormannii</name>
    <dbReference type="NCBI Taxonomy" id="2055160"/>
    <lineage>
        <taxon>Bacteria</taxon>
        <taxon>Bacillati</taxon>
        <taxon>Bacillota</taxon>
        <taxon>Bacilli</taxon>
        <taxon>Bacillales</taxon>
        <taxon>Alicyclobacillaceae</taxon>
        <taxon>Kyrpidia</taxon>
    </lineage>
</organism>
<evidence type="ECO:0000256" key="1">
    <source>
        <dbReference type="ARBA" id="ARBA00003452"/>
    </source>
</evidence>
<evidence type="ECO:0000256" key="11">
    <source>
        <dbReference type="HAMAP-Rule" id="MF_00356"/>
    </source>
</evidence>
<evidence type="ECO:0000256" key="5">
    <source>
        <dbReference type="ARBA" id="ARBA00022705"/>
    </source>
</evidence>
<evidence type="ECO:0000256" key="4">
    <source>
        <dbReference type="ARBA" id="ARBA00022695"/>
    </source>
</evidence>
<accession>A0A6F9EAN8</accession>
<feature type="domain" description="Polymerase/histidinol phosphatase N-terminal" evidence="13">
    <location>
        <begin position="331"/>
        <end position="398"/>
    </location>
</feature>
<comment type="catalytic activity">
    <reaction evidence="10 11">
        <text>DNA(n) + a 2'-deoxyribonucleoside 5'-triphosphate = DNA(n+1) + diphosphate</text>
        <dbReference type="Rhea" id="RHEA:22508"/>
        <dbReference type="Rhea" id="RHEA-COMP:17339"/>
        <dbReference type="Rhea" id="RHEA-COMP:17340"/>
        <dbReference type="ChEBI" id="CHEBI:33019"/>
        <dbReference type="ChEBI" id="CHEBI:61560"/>
        <dbReference type="ChEBI" id="CHEBI:173112"/>
        <dbReference type="EC" id="2.7.7.7"/>
    </reaction>
</comment>
<dbReference type="CDD" id="cd06127">
    <property type="entry name" value="DEDDh"/>
    <property type="match status" value="1"/>
</dbReference>
<dbReference type="EC" id="2.7.7.7" evidence="11"/>
<evidence type="ECO:0000313" key="14">
    <source>
        <dbReference type="EMBL" id="CAB3393362.1"/>
    </source>
</evidence>
<dbReference type="InterPro" id="IPR012337">
    <property type="entry name" value="RNaseH-like_sf"/>
</dbReference>
<evidence type="ECO:0000256" key="7">
    <source>
        <dbReference type="ARBA" id="ARBA00022801"/>
    </source>
</evidence>
<comment type="similarity">
    <text evidence="11">Belongs to the DNA polymerase type-C family. PolC subfamily.</text>
</comment>
<dbReference type="InterPro" id="IPR011708">
    <property type="entry name" value="DNA_pol3_alpha_NTPase_dom"/>
</dbReference>
<dbReference type="InterPro" id="IPR036397">
    <property type="entry name" value="RNaseH_sf"/>
</dbReference>
<dbReference type="NCBIfam" id="TIGR01405">
    <property type="entry name" value="polC_Gram_pos"/>
    <property type="match status" value="1"/>
</dbReference>
<proteinExistence type="inferred from homology"/>
<evidence type="ECO:0000259" key="12">
    <source>
        <dbReference type="SMART" id="SM00479"/>
    </source>
</evidence>
<dbReference type="Pfam" id="PF14579">
    <property type="entry name" value="HHH_6"/>
    <property type="match status" value="1"/>
</dbReference>
<keyword evidence="8 11" id="KW-0269">Exonuclease</keyword>
<dbReference type="GO" id="GO:0006261">
    <property type="term" value="P:DNA-templated DNA replication"/>
    <property type="evidence" value="ECO:0007669"/>
    <property type="project" value="UniProtKB-UniRule"/>
</dbReference>
<evidence type="ECO:0000256" key="6">
    <source>
        <dbReference type="ARBA" id="ARBA00022722"/>
    </source>
</evidence>
<evidence type="ECO:0000256" key="3">
    <source>
        <dbReference type="ARBA" id="ARBA00022679"/>
    </source>
</evidence>
<evidence type="ECO:0000259" key="13">
    <source>
        <dbReference type="SMART" id="SM00481"/>
    </source>
</evidence>
<evidence type="ECO:0000256" key="8">
    <source>
        <dbReference type="ARBA" id="ARBA00022839"/>
    </source>
</evidence>
<dbReference type="SMART" id="SM00481">
    <property type="entry name" value="POLIIIAc"/>
    <property type="match status" value="1"/>
</dbReference>
<dbReference type="Gene3D" id="3.30.420.10">
    <property type="entry name" value="Ribonuclease H-like superfamily/Ribonuclease H"/>
    <property type="match status" value="1"/>
</dbReference>
<keyword evidence="4 11" id="KW-0548">Nucleotidyltransferase</keyword>
<dbReference type="Gene3D" id="3.30.1900.20">
    <property type="match status" value="2"/>
</dbReference>
<comment type="function">
    <text evidence="1 11">Required for replicative DNA synthesis. This DNA polymerase also exhibits 3' to 5' exonuclease activity.</text>
</comment>
<dbReference type="RefSeq" id="WP_170085649.1">
    <property type="nucleotide sequence ID" value="NZ_CP047972.1"/>
</dbReference>
<keyword evidence="3 11" id="KW-0808">Transferase</keyword>
<dbReference type="Gene3D" id="3.20.20.140">
    <property type="entry name" value="Metal-dependent hydrolases"/>
    <property type="match status" value="1"/>
</dbReference>
<keyword evidence="7 11" id="KW-0378">Hydrolase</keyword>
<dbReference type="NCBIfam" id="NF001688">
    <property type="entry name" value="PRK00448.1"/>
    <property type="match status" value="1"/>
</dbReference>
<reference evidence="14 15" key="1">
    <citation type="submission" date="2020-04" db="EMBL/GenBank/DDBJ databases">
        <authorList>
            <person name="Hogendoorn C."/>
        </authorList>
    </citation>
    <scope>NUCLEOTIDE SEQUENCE [LARGE SCALE GENOMIC DNA]</scope>
    <source>
        <strain evidence="14">COOX1</strain>
    </source>
</reference>
<dbReference type="SUPFAM" id="SSF53098">
    <property type="entry name" value="Ribonuclease H-like"/>
    <property type="match status" value="1"/>
</dbReference>
<dbReference type="InterPro" id="IPR004805">
    <property type="entry name" value="DnaE2/DnaE/PolC"/>
</dbReference>
<evidence type="ECO:0000313" key="15">
    <source>
        <dbReference type="Proteomes" id="UP000502196"/>
    </source>
</evidence>
<dbReference type="InterPro" id="IPR006308">
    <property type="entry name" value="Pol_III_a_PolC-type_gram_pos"/>
</dbReference>
<dbReference type="InterPro" id="IPR044923">
    <property type="entry name" value="PolC_middle_finger_sf"/>
</dbReference>
<evidence type="ECO:0000256" key="9">
    <source>
        <dbReference type="ARBA" id="ARBA00022932"/>
    </source>
</evidence>
<dbReference type="InterPro" id="IPR040982">
    <property type="entry name" value="DNA_pol3_finger"/>
</dbReference>
<dbReference type="NCBIfam" id="TIGR00573">
    <property type="entry name" value="dnaq"/>
    <property type="match status" value="1"/>
</dbReference>
<dbReference type="CDD" id="cd07435">
    <property type="entry name" value="PHP_PolIIIA_POLC"/>
    <property type="match status" value="1"/>
</dbReference>
<dbReference type="GO" id="GO:0005737">
    <property type="term" value="C:cytoplasm"/>
    <property type="evidence" value="ECO:0007669"/>
    <property type="project" value="UniProtKB-SubCell"/>
</dbReference>
<dbReference type="GO" id="GO:0008408">
    <property type="term" value="F:3'-5' exonuclease activity"/>
    <property type="evidence" value="ECO:0007669"/>
    <property type="project" value="UniProtKB-UniRule"/>
</dbReference>
<dbReference type="Gene3D" id="6.10.140.1510">
    <property type="match status" value="1"/>
</dbReference>
<dbReference type="Pfam" id="PF02811">
    <property type="entry name" value="PHP"/>
    <property type="match status" value="2"/>
</dbReference>